<feature type="region of interest" description="Disordered" evidence="1">
    <location>
        <begin position="205"/>
        <end position="243"/>
    </location>
</feature>
<name>A0A3P8ESP1_HELPZ</name>
<dbReference type="GO" id="GO:0005739">
    <property type="term" value="C:mitochondrion"/>
    <property type="evidence" value="ECO:0007669"/>
    <property type="project" value="TreeGrafter"/>
</dbReference>
<dbReference type="WBParaSite" id="HPBE_0001792101-mRNA-1">
    <property type="protein sequence ID" value="HPBE_0001792101-mRNA-1"/>
    <property type="gene ID" value="HPBE_0001792101"/>
</dbReference>
<dbReference type="InterPro" id="IPR001853">
    <property type="entry name" value="DSBA-like_thioredoxin_dom"/>
</dbReference>
<dbReference type="Proteomes" id="UP000050761">
    <property type="component" value="Unassembled WGS sequence"/>
</dbReference>
<protein>
    <submittedName>
        <fullName evidence="5">DSBA domain-containing protein</fullName>
    </submittedName>
</protein>
<dbReference type="GO" id="GO:0005777">
    <property type="term" value="C:peroxisome"/>
    <property type="evidence" value="ECO:0007669"/>
    <property type="project" value="TreeGrafter"/>
</dbReference>
<dbReference type="InterPro" id="IPR051924">
    <property type="entry name" value="GST_Kappa/NadH"/>
</dbReference>
<keyword evidence="4" id="KW-1185">Reference proteome</keyword>
<dbReference type="SUPFAM" id="SSF52833">
    <property type="entry name" value="Thioredoxin-like"/>
    <property type="match status" value="1"/>
</dbReference>
<reference evidence="5" key="2">
    <citation type="submission" date="2019-09" db="UniProtKB">
        <authorList>
            <consortium name="WormBaseParasite"/>
        </authorList>
    </citation>
    <scope>IDENTIFICATION</scope>
</reference>
<dbReference type="Gene3D" id="3.40.30.10">
    <property type="entry name" value="Glutaredoxin"/>
    <property type="match status" value="1"/>
</dbReference>
<evidence type="ECO:0000313" key="4">
    <source>
        <dbReference type="Proteomes" id="UP000050761"/>
    </source>
</evidence>
<dbReference type="EMBL" id="UZAH01030345">
    <property type="protein sequence ID" value="VDP10216.1"/>
    <property type="molecule type" value="Genomic_DNA"/>
</dbReference>
<feature type="compositionally biased region" description="Basic and acidic residues" evidence="1">
    <location>
        <begin position="219"/>
        <end position="231"/>
    </location>
</feature>
<organism evidence="3">
    <name type="scientific">Heligmosomoides polygyrus</name>
    <name type="common">Parasitic roundworm</name>
    <dbReference type="NCBI Taxonomy" id="6339"/>
    <lineage>
        <taxon>Eukaryota</taxon>
        <taxon>Metazoa</taxon>
        <taxon>Ecdysozoa</taxon>
        <taxon>Nematoda</taxon>
        <taxon>Chromadorea</taxon>
        <taxon>Rhabditida</taxon>
        <taxon>Rhabditina</taxon>
        <taxon>Rhabditomorpha</taxon>
        <taxon>Strongyloidea</taxon>
        <taxon>Heligmosomidae</taxon>
        <taxon>Heligmosomoides</taxon>
    </lineage>
</organism>
<feature type="domain" description="DSBA-like thioredoxin" evidence="2">
    <location>
        <begin position="119"/>
        <end position="210"/>
    </location>
</feature>
<evidence type="ECO:0000256" key="1">
    <source>
        <dbReference type="SAM" id="MobiDB-lite"/>
    </source>
</evidence>
<dbReference type="GO" id="GO:0006749">
    <property type="term" value="P:glutathione metabolic process"/>
    <property type="evidence" value="ECO:0007669"/>
    <property type="project" value="TreeGrafter"/>
</dbReference>
<dbReference type="OrthoDB" id="4664297at2759"/>
<evidence type="ECO:0000259" key="2">
    <source>
        <dbReference type="Pfam" id="PF01323"/>
    </source>
</evidence>
<evidence type="ECO:0000313" key="3">
    <source>
        <dbReference type="EMBL" id="VDP10216.1"/>
    </source>
</evidence>
<gene>
    <name evidence="3" type="ORF">HPBE_LOCUS17920</name>
</gene>
<dbReference type="InterPro" id="IPR036249">
    <property type="entry name" value="Thioredoxin-like_sf"/>
</dbReference>
<dbReference type="PANTHER" id="PTHR42943">
    <property type="entry name" value="GLUTATHIONE S-TRANSFERASE KAPPA"/>
    <property type="match status" value="1"/>
</dbReference>
<evidence type="ECO:0000313" key="5">
    <source>
        <dbReference type="WBParaSite" id="HPBE_0001792101-mRNA-1"/>
    </source>
</evidence>
<dbReference type="GO" id="GO:0004602">
    <property type="term" value="F:glutathione peroxidase activity"/>
    <property type="evidence" value="ECO:0007669"/>
    <property type="project" value="TreeGrafter"/>
</dbReference>
<dbReference type="Pfam" id="PF01323">
    <property type="entry name" value="DSBA"/>
    <property type="match status" value="1"/>
</dbReference>
<dbReference type="GO" id="GO:0004364">
    <property type="term" value="F:glutathione transferase activity"/>
    <property type="evidence" value="ECO:0007669"/>
    <property type="project" value="TreeGrafter"/>
</dbReference>
<accession>A0A3P8ESP1</accession>
<dbReference type="AlphaFoldDB" id="A0A3P8ESP1"/>
<proteinExistence type="predicted"/>
<reference evidence="3 4" key="1">
    <citation type="submission" date="2018-11" db="EMBL/GenBank/DDBJ databases">
        <authorList>
            <consortium name="Pathogen Informatics"/>
        </authorList>
    </citation>
    <scope>NUCLEOTIDE SEQUENCE [LARGE SCALE GENOMIC DNA]</scope>
</reference>
<dbReference type="PANTHER" id="PTHR42943:SF2">
    <property type="entry name" value="GLUTATHIONE S-TRANSFERASE KAPPA 1"/>
    <property type="match status" value="1"/>
</dbReference>
<sequence length="251" mass="28497">MVAGKVKIDLFYDVISPYSWIAFEGIGRRSQSCFVFATGHWVVQKMAKNDIASVRTEMAKVTLGMALSCSEPDLQSADKRSMLWGDGLIRHDLRVFDNASVAMLHKDEVYLRFGIPAMIRNEALLRYQRVWPIEVVLRPFALGKIMRSSGNRPPGVLPAKATYMLKDLQRNNEFWGMKLSPPKDFMKWVRTESSANAMKLLVAVQSEQPEDESPSSRNNRPESEEATRMEDEVTPSSYDDRPHSECCCIPC</sequence>